<comment type="caution">
    <text evidence="1">The sequence shown here is derived from an EMBL/GenBank/DDBJ whole genome shotgun (WGS) entry which is preliminary data.</text>
</comment>
<dbReference type="AlphaFoldDB" id="A0A7X3JY92"/>
<gene>
    <name evidence="1" type="ORF">EDM21_04685</name>
</gene>
<proteinExistence type="predicted"/>
<protein>
    <recommendedName>
        <fullName evidence="3">Beta-mannanase</fullName>
    </recommendedName>
</protein>
<accession>A0A7X3JY92</accession>
<name>A0A7X3JY92_9BACL</name>
<keyword evidence="2" id="KW-1185">Reference proteome</keyword>
<organism evidence="1 2">
    <name type="scientific">Paenibacillus lutrae</name>
    <dbReference type="NCBI Taxonomy" id="2078573"/>
    <lineage>
        <taxon>Bacteria</taxon>
        <taxon>Bacillati</taxon>
        <taxon>Bacillota</taxon>
        <taxon>Bacilli</taxon>
        <taxon>Bacillales</taxon>
        <taxon>Paenibacillaceae</taxon>
        <taxon>Paenibacillus</taxon>
    </lineage>
</organism>
<dbReference type="Proteomes" id="UP000490800">
    <property type="component" value="Unassembled WGS sequence"/>
</dbReference>
<evidence type="ECO:0000313" key="1">
    <source>
        <dbReference type="EMBL" id="MVO98821.1"/>
    </source>
</evidence>
<dbReference type="EMBL" id="RHLK01000002">
    <property type="protein sequence ID" value="MVO98821.1"/>
    <property type="molecule type" value="Genomic_DNA"/>
</dbReference>
<sequence length="212" mass="24434">MNWQEMGEYSRIEKLAAQPVRDGECVLTWQWPKDIQAVYVYSFEAGAEKPPELLAPQQMKLFTREEYKAKSGYRERIDYIGSRGYRIFPCMIKDGAVTALLQKDEHNVVRVNGGKAGIRYSVHYGRKLFGKFKTARIQLFCEIPVPQEALCYVKKEGAPPSGRQDGTAYPFRRDFDAGSQSLPEIEIGRNDYLRLFLTDPSRYGEIFELIQE</sequence>
<dbReference type="RefSeq" id="WP_157333319.1">
    <property type="nucleotide sequence ID" value="NZ_RHLK01000002.1"/>
</dbReference>
<evidence type="ECO:0000313" key="2">
    <source>
        <dbReference type="Proteomes" id="UP000490800"/>
    </source>
</evidence>
<dbReference type="OrthoDB" id="2912988at2"/>
<reference evidence="1 2" key="1">
    <citation type="journal article" date="2019" name="Microorganisms">
        <title>Paenibacillus lutrae sp. nov., A Chitinolytic Species Isolated from A River Otter in Castril Natural Park, Granada, Spain.</title>
        <authorList>
            <person name="Rodriguez M."/>
            <person name="Reina J.C."/>
            <person name="Bejar V."/>
            <person name="Llamas I."/>
        </authorList>
    </citation>
    <scope>NUCLEOTIDE SEQUENCE [LARGE SCALE GENOMIC DNA]</scope>
    <source>
        <strain evidence="1 2">N10</strain>
    </source>
</reference>
<evidence type="ECO:0008006" key="3">
    <source>
        <dbReference type="Google" id="ProtNLM"/>
    </source>
</evidence>